<sequence length="444" mass="48350">MSTPEVQTLYQGVNKDDIGFKLISKMGWSEGKGLGTKEDGIASHIKVKKRREQTGIGADTKDHSKFNWTVNTVAFENVLEGLNSQFPAKVEPPSEGNKKKKGKKGKAKTSKDDEEVPEAKGSGKSKKDSEKKKKTGKGKKAAESDTEDSDDDDDDDDEPAPPAKKVLTQKGVRRGLPQGRYTRREVNKSVTGYSSIDLDAILGVVPTFTNIVVAPCSKPMTAASEPAEADEAEEKQGPTYEETLDPETRAKVAAFFHREDNWWGAKMFVSSGRLGDKQVKKKTEPEKVGFDEDDQERLYNATQGAATSGRAGLGIADRPKKVAGARWGGTKKKYDDDDDGSDEAEPEEAEAAEKMTPSASTPQKSDIKWKKLAEKAFAEAGSGKMKLKKLQKMVLASAKEKKAAGTFGDAALKAEFQERLQESSRFHVEDETVSLVEVTLALAP</sequence>
<protein>
    <recommendedName>
        <fullName evidence="4">G-patch domain-containing protein</fullName>
    </recommendedName>
</protein>
<feature type="compositionally biased region" description="Basic and acidic residues" evidence="3">
    <location>
        <begin position="274"/>
        <end position="290"/>
    </location>
</feature>
<name>A0AAE0G0L3_9CHLO</name>
<accession>A0AAE0G0L3</accession>
<evidence type="ECO:0000313" key="6">
    <source>
        <dbReference type="Proteomes" id="UP001190700"/>
    </source>
</evidence>
<dbReference type="AlphaFoldDB" id="A0AAE0G0L3"/>
<dbReference type="Proteomes" id="UP001190700">
    <property type="component" value="Unassembled WGS sequence"/>
</dbReference>
<evidence type="ECO:0000259" key="4">
    <source>
        <dbReference type="PROSITE" id="PS50174"/>
    </source>
</evidence>
<dbReference type="EMBL" id="LGRX02011144">
    <property type="protein sequence ID" value="KAK3269202.1"/>
    <property type="molecule type" value="Genomic_DNA"/>
</dbReference>
<reference evidence="5 6" key="1">
    <citation type="journal article" date="2015" name="Genome Biol. Evol.">
        <title>Comparative Genomics of a Bacterivorous Green Alga Reveals Evolutionary Causalities and Consequences of Phago-Mixotrophic Mode of Nutrition.</title>
        <authorList>
            <person name="Burns J.A."/>
            <person name="Paasch A."/>
            <person name="Narechania A."/>
            <person name="Kim E."/>
        </authorList>
    </citation>
    <scope>NUCLEOTIDE SEQUENCE [LARGE SCALE GENOMIC DNA]</scope>
    <source>
        <strain evidence="5 6">PLY_AMNH</strain>
    </source>
</reference>
<dbReference type="SMART" id="SM00443">
    <property type="entry name" value="G_patch"/>
    <property type="match status" value="1"/>
</dbReference>
<feature type="compositionally biased region" description="Acidic residues" evidence="3">
    <location>
        <begin position="144"/>
        <end position="159"/>
    </location>
</feature>
<feature type="region of interest" description="Disordered" evidence="3">
    <location>
        <begin position="274"/>
        <end position="367"/>
    </location>
</feature>
<feature type="compositionally biased region" description="Basic residues" evidence="3">
    <location>
        <begin position="98"/>
        <end position="108"/>
    </location>
</feature>
<comment type="subcellular location">
    <subcellularLocation>
        <location evidence="1">Nucleus</location>
    </subcellularLocation>
</comment>
<evidence type="ECO:0000256" key="2">
    <source>
        <dbReference type="ARBA" id="ARBA00023242"/>
    </source>
</evidence>
<feature type="compositionally biased region" description="Acidic residues" evidence="3">
    <location>
        <begin position="336"/>
        <end position="350"/>
    </location>
</feature>
<feature type="domain" description="G-patch" evidence="4">
    <location>
        <begin position="15"/>
        <end position="61"/>
    </location>
</feature>
<organism evidence="5 6">
    <name type="scientific">Cymbomonas tetramitiformis</name>
    <dbReference type="NCBI Taxonomy" id="36881"/>
    <lineage>
        <taxon>Eukaryota</taxon>
        <taxon>Viridiplantae</taxon>
        <taxon>Chlorophyta</taxon>
        <taxon>Pyramimonadophyceae</taxon>
        <taxon>Pyramimonadales</taxon>
        <taxon>Pyramimonadaceae</taxon>
        <taxon>Cymbomonas</taxon>
    </lineage>
</organism>
<dbReference type="PANTHER" id="PTHR23149">
    <property type="entry name" value="G PATCH DOMAIN CONTAINING PROTEIN"/>
    <property type="match status" value="1"/>
</dbReference>
<dbReference type="InterPro" id="IPR000467">
    <property type="entry name" value="G_patch_dom"/>
</dbReference>
<dbReference type="GO" id="GO:0003676">
    <property type="term" value="F:nucleic acid binding"/>
    <property type="evidence" value="ECO:0007669"/>
    <property type="project" value="InterPro"/>
</dbReference>
<comment type="caution">
    <text evidence="5">The sequence shown here is derived from an EMBL/GenBank/DDBJ whole genome shotgun (WGS) entry which is preliminary data.</text>
</comment>
<evidence type="ECO:0000313" key="5">
    <source>
        <dbReference type="EMBL" id="KAK3269202.1"/>
    </source>
</evidence>
<gene>
    <name evidence="5" type="ORF">CYMTET_22338</name>
</gene>
<dbReference type="PROSITE" id="PS50174">
    <property type="entry name" value="G_PATCH"/>
    <property type="match status" value="1"/>
</dbReference>
<dbReference type="PANTHER" id="PTHR23149:SF9">
    <property type="entry name" value="G PATCH DOMAIN-CONTAINING PROTEIN 4"/>
    <property type="match status" value="1"/>
</dbReference>
<proteinExistence type="predicted"/>
<feature type="region of interest" description="Disordered" evidence="3">
    <location>
        <begin position="85"/>
        <end position="189"/>
    </location>
</feature>
<evidence type="ECO:0000256" key="1">
    <source>
        <dbReference type="ARBA" id="ARBA00004123"/>
    </source>
</evidence>
<dbReference type="GO" id="GO:0005730">
    <property type="term" value="C:nucleolus"/>
    <property type="evidence" value="ECO:0007669"/>
    <property type="project" value="TreeGrafter"/>
</dbReference>
<dbReference type="Pfam" id="PF25879">
    <property type="entry name" value="WHD_LYAR"/>
    <property type="match status" value="1"/>
</dbReference>
<keyword evidence="6" id="KW-1185">Reference proteome</keyword>
<dbReference type="Pfam" id="PF01585">
    <property type="entry name" value="G-patch"/>
    <property type="match status" value="1"/>
</dbReference>
<keyword evidence="2" id="KW-0539">Nucleus</keyword>
<evidence type="ECO:0000256" key="3">
    <source>
        <dbReference type="SAM" id="MobiDB-lite"/>
    </source>
</evidence>
<dbReference type="InterPro" id="IPR058719">
    <property type="entry name" value="WHD_LYAR"/>
</dbReference>
<feature type="region of interest" description="Disordered" evidence="3">
    <location>
        <begin position="221"/>
        <end position="246"/>
    </location>
</feature>
<dbReference type="InterPro" id="IPR050656">
    <property type="entry name" value="PINX1"/>
</dbReference>